<dbReference type="SMART" id="SM00388">
    <property type="entry name" value="HisKA"/>
    <property type="match status" value="1"/>
</dbReference>
<reference evidence="9 10" key="1">
    <citation type="submission" date="2021-09" db="EMBL/GenBank/DDBJ databases">
        <title>Whole genome sequence of Nocardioides sp. GBK3QG-3.</title>
        <authorList>
            <person name="Tuo L."/>
        </authorList>
    </citation>
    <scope>NUCLEOTIDE SEQUENCE [LARGE SCALE GENOMIC DNA]</scope>
    <source>
        <strain evidence="9 10">GBK3QG-3</strain>
    </source>
</reference>
<dbReference type="Gene3D" id="3.30.450.40">
    <property type="match status" value="1"/>
</dbReference>
<feature type="domain" description="Histidine kinase" evidence="8">
    <location>
        <begin position="371"/>
        <end position="586"/>
    </location>
</feature>
<evidence type="ECO:0000256" key="6">
    <source>
        <dbReference type="ARBA" id="ARBA00022777"/>
    </source>
</evidence>
<dbReference type="EC" id="2.7.13.3" evidence="3"/>
<dbReference type="CDD" id="cd00075">
    <property type="entry name" value="HATPase"/>
    <property type="match status" value="1"/>
</dbReference>
<gene>
    <name evidence="9" type="ORF">K8U61_09310</name>
</gene>
<dbReference type="Gene3D" id="1.10.287.130">
    <property type="match status" value="1"/>
</dbReference>
<dbReference type="Pfam" id="PF02518">
    <property type="entry name" value="HATPase_c"/>
    <property type="match status" value="1"/>
</dbReference>
<keyword evidence="10" id="KW-1185">Reference proteome</keyword>
<evidence type="ECO:0000256" key="7">
    <source>
        <dbReference type="ARBA" id="ARBA00023012"/>
    </source>
</evidence>
<dbReference type="SUPFAM" id="SSF55874">
    <property type="entry name" value="ATPase domain of HSP90 chaperone/DNA topoisomerase II/histidine kinase"/>
    <property type="match status" value="1"/>
</dbReference>
<keyword evidence="4" id="KW-0597">Phosphoprotein</keyword>
<keyword evidence="6 9" id="KW-0418">Kinase</keyword>
<dbReference type="Gene3D" id="3.30.565.10">
    <property type="entry name" value="Histidine kinase-like ATPase, C-terminal domain"/>
    <property type="match status" value="1"/>
</dbReference>
<comment type="catalytic activity">
    <reaction evidence="1">
        <text>ATP + protein L-histidine = ADP + protein N-phospho-L-histidine.</text>
        <dbReference type="EC" id="2.7.13.3"/>
    </reaction>
</comment>
<organism evidence="9 10">
    <name type="scientific">Nocardioides mangrovi</name>
    <dbReference type="NCBI Taxonomy" id="2874580"/>
    <lineage>
        <taxon>Bacteria</taxon>
        <taxon>Bacillati</taxon>
        <taxon>Actinomycetota</taxon>
        <taxon>Actinomycetes</taxon>
        <taxon>Propionibacteriales</taxon>
        <taxon>Nocardioidaceae</taxon>
        <taxon>Nocardioides</taxon>
    </lineage>
</organism>
<evidence type="ECO:0000256" key="5">
    <source>
        <dbReference type="ARBA" id="ARBA00022679"/>
    </source>
</evidence>
<dbReference type="InterPro" id="IPR003661">
    <property type="entry name" value="HisK_dim/P_dom"/>
</dbReference>
<protein>
    <recommendedName>
        <fullName evidence="3">histidine kinase</fullName>
        <ecNumber evidence="3">2.7.13.3</ecNumber>
    </recommendedName>
</protein>
<dbReference type="InterPro" id="IPR003594">
    <property type="entry name" value="HATPase_dom"/>
</dbReference>
<dbReference type="GO" id="GO:0016301">
    <property type="term" value="F:kinase activity"/>
    <property type="evidence" value="ECO:0007669"/>
    <property type="project" value="UniProtKB-KW"/>
</dbReference>
<evidence type="ECO:0000259" key="8">
    <source>
        <dbReference type="PROSITE" id="PS50109"/>
    </source>
</evidence>
<sequence>MSEEFERPVRGSRRSDDQARSSLLTIIEALGEATGFDVVGISGVRDDGYLHVLCVVGPDDAREALMDTLAPVDPLIEQLEVADDWGALKFVPHERMVLDVDKWGWISDRPQGVDPGAWHPENLLVAPVYGEQQQLLGVLGMELPRDGLVPVGERRTQVDMHVRQACRAVSAILERERMAEQVRLASAAADIVRRASGKMSVDEVLADCGSAIVEGFRGQSLWFHLFGEDPRAVVDDNPVEPPPEMIDVIVRYGEAGWQRQTVGVFAPDRRPPEPLSQADVDTVLGFLAGTGGGAESLLVAPLGAGEESLGVLAVTRAFGGAEWSEGETAAAIDIGRDLGRVLANARTFEREHRLVEELQELADYKTRLVATVSHELRTPLTSVVGFAELLRAAPELSDRSRTAVDAIQRGAVRLTRVVEDLLVLHRATDADIGEVLPLDLAPIVADAVELSAGPAAQRGITLTADLPEGGATVLGVAHELEHLPTNLIGNAVKYTPDHGTVTVSLEVLAGEVVLTCTDSGIGISAADQERVFEEFFRSADPEAAARYGTGLGLAIVRRVVERHGGRIELESDLGRGSTFRVSLPAG</sequence>
<dbReference type="InterPro" id="IPR036097">
    <property type="entry name" value="HisK_dim/P_sf"/>
</dbReference>
<accession>A0ABS7UCG4</accession>
<dbReference type="Proteomes" id="UP000780875">
    <property type="component" value="Unassembled WGS sequence"/>
</dbReference>
<evidence type="ECO:0000256" key="4">
    <source>
        <dbReference type="ARBA" id="ARBA00022553"/>
    </source>
</evidence>
<evidence type="ECO:0000256" key="3">
    <source>
        <dbReference type="ARBA" id="ARBA00012438"/>
    </source>
</evidence>
<dbReference type="InterPro" id="IPR029016">
    <property type="entry name" value="GAF-like_dom_sf"/>
</dbReference>
<dbReference type="PANTHER" id="PTHR43711:SF1">
    <property type="entry name" value="HISTIDINE KINASE 1"/>
    <property type="match status" value="1"/>
</dbReference>
<comment type="caution">
    <text evidence="9">The sequence shown here is derived from an EMBL/GenBank/DDBJ whole genome shotgun (WGS) entry which is preliminary data.</text>
</comment>
<keyword evidence="7" id="KW-0902">Two-component regulatory system</keyword>
<comment type="subcellular location">
    <subcellularLocation>
        <location evidence="2">Cell membrane</location>
    </subcellularLocation>
</comment>
<dbReference type="InterPro" id="IPR005467">
    <property type="entry name" value="His_kinase_dom"/>
</dbReference>
<name>A0ABS7UCG4_9ACTN</name>
<dbReference type="PRINTS" id="PR00344">
    <property type="entry name" value="BCTRLSENSOR"/>
</dbReference>
<dbReference type="CDD" id="cd00082">
    <property type="entry name" value="HisKA"/>
    <property type="match status" value="1"/>
</dbReference>
<evidence type="ECO:0000256" key="1">
    <source>
        <dbReference type="ARBA" id="ARBA00000085"/>
    </source>
</evidence>
<dbReference type="SUPFAM" id="SSF47384">
    <property type="entry name" value="Homodimeric domain of signal transducing histidine kinase"/>
    <property type="match status" value="1"/>
</dbReference>
<dbReference type="PANTHER" id="PTHR43711">
    <property type="entry name" value="TWO-COMPONENT HISTIDINE KINASE"/>
    <property type="match status" value="1"/>
</dbReference>
<evidence type="ECO:0000313" key="9">
    <source>
        <dbReference type="EMBL" id="MBZ5738358.1"/>
    </source>
</evidence>
<dbReference type="InterPro" id="IPR036890">
    <property type="entry name" value="HATPase_C_sf"/>
</dbReference>
<dbReference type="SMART" id="SM00387">
    <property type="entry name" value="HATPase_c"/>
    <property type="match status" value="1"/>
</dbReference>
<dbReference type="InterPro" id="IPR050736">
    <property type="entry name" value="Sensor_HK_Regulatory"/>
</dbReference>
<evidence type="ECO:0000256" key="2">
    <source>
        <dbReference type="ARBA" id="ARBA00004236"/>
    </source>
</evidence>
<evidence type="ECO:0000313" key="10">
    <source>
        <dbReference type="Proteomes" id="UP000780875"/>
    </source>
</evidence>
<dbReference type="Pfam" id="PF00512">
    <property type="entry name" value="HisKA"/>
    <property type="match status" value="1"/>
</dbReference>
<keyword evidence="5" id="KW-0808">Transferase</keyword>
<dbReference type="InterPro" id="IPR004358">
    <property type="entry name" value="Sig_transdc_His_kin-like_C"/>
</dbReference>
<dbReference type="PROSITE" id="PS50109">
    <property type="entry name" value="HIS_KIN"/>
    <property type="match status" value="1"/>
</dbReference>
<proteinExistence type="predicted"/>
<dbReference type="RefSeq" id="WP_224122730.1">
    <property type="nucleotide sequence ID" value="NZ_JAIQZJ010000004.1"/>
</dbReference>
<dbReference type="SUPFAM" id="SSF55781">
    <property type="entry name" value="GAF domain-like"/>
    <property type="match status" value="1"/>
</dbReference>
<dbReference type="EMBL" id="JAIQZJ010000004">
    <property type="protein sequence ID" value="MBZ5738358.1"/>
    <property type="molecule type" value="Genomic_DNA"/>
</dbReference>